<reference evidence="9 10" key="1">
    <citation type="submission" date="2018-10" db="EMBL/GenBank/DDBJ databases">
        <title>A high-quality apple genome assembly.</title>
        <authorList>
            <person name="Hu J."/>
        </authorList>
    </citation>
    <scope>NUCLEOTIDE SEQUENCE [LARGE SCALE GENOMIC DNA]</scope>
    <source>
        <strain evidence="10">cv. HFTH1</strain>
        <tissue evidence="9">Young leaf</tissue>
    </source>
</reference>
<keyword evidence="10" id="KW-1185">Reference proteome</keyword>
<feature type="compositionally biased region" description="Polar residues" evidence="7">
    <location>
        <begin position="310"/>
        <end position="329"/>
    </location>
</feature>
<evidence type="ECO:0000256" key="4">
    <source>
        <dbReference type="ARBA" id="ARBA00023125"/>
    </source>
</evidence>
<proteinExistence type="predicted"/>
<keyword evidence="6" id="KW-0539">Nucleus</keyword>
<dbReference type="PROSITE" id="PS50811">
    <property type="entry name" value="WRKY"/>
    <property type="match status" value="2"/>
</dbReference>
<feature type="compositionally biased region" description="Gly residues" evidence="7">
    <location>
        <begin position="48"/>
        <end position="61"/>
    </location>
</feature>
<keyword evidence="4" id="KW-0238">DNA-binding</keyword>
<dbReference type="GO" id="GO:0043565">
    <property type="term" value="F:sequence-specific DNA binding"/>
    <property type="evidence" value="ECO:0007669"/>
    <property type="project" value="InterPro"/>
</dbReference>
<dbReference type="GO" id="GO:0003700">
    <property type="term" value="F:DNA-binding transcription factor activity"/>
    <property type="evidence" value="ECO:0007669"/>
    <property type="project" value="InterPro"/>
</dbReference>
<gene>
    <name evidence="9" type="ORF">DVH24_007223</name>
</gene>
<dbReference type="EMBL" id="RDQH01000342">
    <property type="protein sequence ID" value="RXH69967.1"/>
    <property type="molecule type" value="Genomic_DNA"/>
</dbReference>
<feature type="compositionally biased region" description="Basic and acidic residues" evidence="7">
    <location>
        <begin position="367"/>
        <end position="390"/>
    </location>
</feature>
<evidence type="ECO:0000256" key="2">
    <source>
        <dbReference type="ARBA" id="ARBA00022737"/>
    </source>
</evidence>
<sequence length="590" mass="64239">MADNQGQPPGPLPPGSSQPSKPAATHDPPRPTITLPPRTSFESIFSSGAGGNTGPGLGMGFSPGPMTLVSNFFSDGDDCKSFSQLLAGAMTSPSPREPGFPQLEKRNSGDNDGGSEFRFKQNRPPPMFSVPTPSGFLDSPGIFSPGQGPFGMTHQQALAQVTAQAAALSPSFFNFSTEFSTTFSTAPATSLTQPPSLPSDTMPPQEIPSGTPDSAVATKESSDIALSDQRSQPSSFAVDKPNDDGYNWRKYGQKQVKGSEFPRSYYKCTHPNCPVKKKVERSVDGQITEIIYKGEHNHERPQSKRGKDPNANSQANSDLALQVHGGNSNKSKDGTGPYSMSKKRQESSQATHDNLSGTSDSEEVGDAETRVGEKDEDQPDTKRRNTEVRPELAPASAHRTVTEPRIIVQTTSEVDLLDDGYRWRKYGQKVVKGNPYPRSYYKCTFPACNVRKHIERASTDPKAVITTYEGKHNHDVPASKTSGHYTGNNNASNLRSVNPGTGKMDKIDLRNKDQQPIARKQARGIREWKISTKQAKVAVVLIKERGNVQRKEVEARLKPPNVYKHLLGVLAGILETLRDPGSVPVRFNRP</sequence>
<dbReference type="Gene3D" id="2.20.25.80">
    <property type="entry name" value="WRKY domain"/>
    <property type="match status" value="2"/>
</dbReference>
<dbReference type="FunFam" id="2.20.25.80:FF:000001">
    <property type="entry name" value="WRKY transcription factor 33"/>
    <property type="match status" value="1"/>
</dbReference>
<dbReference type="GO" id="GO:0005634">
    <property type="term" value="C:nucleus"/>
    <property type="evidence" value="ECO:0007669"/>
    <property type="project" value="UniProtKB-SubCell"/>
</dbReference>
<evidence type="ECO:0000256" key="6">
    <source>
        <dbReference type="ARBA" id="ARBA00023242"/>
    </source>
</evidence>
<evidence type="ECO:0000313" key="10">
    <source>
        <dbReference type="Proteomes" id="UP000290289"/>
    </source>
</evidence>
<keyword evidence="5" id="KW-0804">Transcription</keyword>
<feature type="region of interest" description="Disordered" evidence="7">
    <location>
        <begin position="472"/>
        <end position="507"/>
    </location>
</feature>
<dbReference type="PANTHER" id="PTHR31221">
    <property type="entry name" value="WRKY TRANSCRIPTION FACTOR PROTEIN 1-RELATED"/>
    <property type="match status" value="1"/>
</dbReference>
<dbReference type="InterPro" id="IPR044810">
    <property type="entry name" value="WRKY_plant"/>
</dbReference>
<organism evidence="9 10">
    <name type="scientific">Malus domestica</name>
    <name type="common">Apple</name>
    <name type="synonym">Pyrus malus</name>
    <dbReference type="NCBI Taxonomy" id="3750"/>
    <lineage>
        <taxon>Eukaryota</taxon>
        <taxon>Viridiplantae</taxon>
        <taxon>Streptophyta</taxon>
        <taxon>Embryophyta</taxon>
        <taxon>Tracheophyta</taxon>
        <taxon>Spermatophyta</taxon>
        <taxon>Magnoliopsida</taxon>
        <taxon>eudicotyledons</taxon>
        <taxon>Gunneridae</taxon>
        <taxon>Pentapetalae</taxon>
        <taxon>rosids</taxon>
        <taxon>fabids</taxon>
        <taxon>Rosales</taxon>
        <taxon>Rosaceae</taxon>
        <taxon>Amygdaloideae</taxon>
        <taxon>Maleae</taxon>
        <taxon>Malus</taxon>
    </lineage>
</organism>
<feature type="domain" description="WRKY" evidence="8">
    <location>
        <begin position="412"/>
        <end position="477"/>
    </location>
</feature>
<feature type="compositionally biased region" description="Polar residues" evidence="7">
    <location>
        <begin position="479"/>
        <end position="499"/>
    </location>
</feature>
<accession>A0A498HKP4</accession>
<dbReference type="FunFam" id="2.20.25.80:FF:000006">
    <property type="entry name" value="WRKY transcription factor"/>
    <property type="match status" value="1"/>
</dbReference>
<feature type="domain" description="WRKY" evidence="8">
    <location>
        <begin position="237"/>
        <end position="301"/>
    </location>
</feature>
<dbReference type="InterPro" id="IPR003657">
    <property type="entry name" value="WRKY_dom"/>
</dbReference>
<feature type="compositionally biased region" description="Basic and acidic residues" evidence="7">
    <location>
        <begin position="292"/>
        <end position="308"/>
    </location>
</feature>
<dbReference type="SMART" id="SM00774">
    <property type="entry name" value="WRKY"/>
    <property type="match status" value="2"/>
</dbReference>
<keyword evidence="2" id="KW-0677">Repeat</keyword>
<dbReference type="AlphaFoldDB" id="A0A498HKP4"/>
<feature type="region of interest" description="Disordered" evidence="7">
    <location>
        <begin position="89"/>
        <end position="150"/>
    </location>
</feature>
<evidence type="ECO:0000256" key="3">
    <source>
        <dbReference type="ARBA" id="ARBA00023015"/>
    </source>
</evidence>
<evidence type="ECO:0000256" key="1">
    <source>
        <dbReference type="ARBA" id="ARBA00004123"/>
    </source>
</evidence>
<feature type="region of interest" description="Disordered" evidence="7">
    <location>
        <begin position="1"/>
        <end position="73"/>
    </location>
</feature>
<dbReference type="Pfam" id="PF03106">
    <property type="entry name" value="WRKY"/>
    <property type="match status" value="2"/>
</dbReference>
<dbReference type="SUPFAM" id="SSF118290">
    <property type="entry name" value="WRKY DNA-binding domain"/>
    <property type="match status" value="2"/>
</dbReference>
<feature type="compositionally biased region" description="Polar residues" evidence="7">
    <location>
        <begin position="347"/>
        <end position="359"/>
    </location>
</feature>
<dbReference type="PANTHER" id="PTHR31221:SF130">
    <property type="entry name" value="WRKY TRANSCRIPTION FACTOR 3-RELATED"/>
    <property type="match status" value="1"/>
</dbReference>
<dbReference type="InterPro" id="IPR036576">
    <property type="entry name" value="WRKY_dom_sf"/>
</dbReference>
<dbReference type="STRING" id="3750.A0A498HKP4"/>
<evidence type="ECO:0000313" key="9">
    <source>
        <dbReference type="EMBL" id="RXH69967.1"/>
    </source>
</evidence>
<evidence type="ECO:0000259" key="8">
    <source>
        <dbReference type="PROSITE" id="PS50811"/>
    </source>
</evidence>
<keyword evidence="3" id="KW-0805">Transcription regulation</keyword>
<evidence type="ECO:0000256" key="5">
    <source>
        <dbReference type="ARBA" id="ARBA00023163"/>
    </source>
</evidence>
<protein>
    <recommendedName>
        <fullName evidence="8">WRKY domain-containing protein</fullName>
    </recommendedName>
</protein>
<feature type="compositionally biased region" description="Basic and acidic residues" evidence="7">
    <location>
        <begin position="103"/>
        <end position="119"/>
    </location>
</feature>
<comment type="subcellular location">
    <subcellularLocation>
        <location evidence="1">Nucleus</location>
    </subcellularLocation>
</comment>
<comment type="caution">
    <text evidence="9">The sequence shown here is derived from an EMBL/GenBank/DDBJ whole genome shotgun (WGS) entry which is preliminary data.</text>
</comment>
<name>A0A498HKP4_MALDO</name>
<evidence type="ECO:0000256" key="7">
    <source>
        <dbReference type="SAM" id="MobiDB-lite"/>
    </source>
</evidence>
<dbReference type="Proteomes" id="UP000290289">
    <property type="component" value="Chromosome 16"/>
</dbReference>
<feature type="region of interest" description="Disordered" evidence="7">
    <location>
        <begin position="184"/>
        <end position="400"/>
    </location>
</feature>